<feature type="compositionally biased region" description="Basic and acidic residues" evidence="1">
    <location>
        <begin position="30"/>
        <end position="46"/>
    </location>
</feature>
<sequence>MDPRQTPVGHSLNVSGEHHDRDAQLAAYSGHHDGDSGTTEHNETFSRESSCTLTAEDDEQADKQQAENEQAKSMPTTMEAESVALIDRIKNDPFHTPMLLSEAKRILDRQLESTEDKTLSFLDKDPTTAPFIYDMVHSMDMREDVFAFQEFTSHDMSRRKWYTVEAFSKPLSLAALFLAKHVTPDRKLPVEVMKKLQVREQREIARWVEHSGVFAGELARFEKGDGPLLPSKLFVHAGYDGYHNRQHYSVLKDPRPLVESGYEFDHGPSEPWGSIAHMITAYSKEAKRRSELVPAYPVVPEVAGNKINNDPSRAYVDVGDNATLAVEGETYWHEGRRWPPNVDANFSSPGRATDTDFEFLGEDKDAAFTDALLMNMLG</sequence>
<name>A0ABR1W0G5_9PEZI</name>
<gene>
    <name evidence="2" type="ORF">PG996_003161</name>
</gene>
<feature type="region of interest" description="Disordered" evidence="1">
    <location>
        <begin position="1"/>
        <end position="78"/>
    </location>
</feature>
<dbReference type="EMBL" id="JAQQWM010000002">
    <property type="protein sequence ID" value="KAK8076991.1"/>
    <property type="molecule type" value="Genomic_DNA"/>
</dbReference>
<keyword evidence="3" id="KW-1185">Reference proteome</keyword>
<reference evidence="2 3" key="1">
    <citation type="submission" date="2023-01" db="EMBL/GenBank/DDBJ databases">
        <title>Analysis of 21 Apiospora genomes using comparative genomics revels a genus with tremendous synthesis potential of carbohydrate active enzymes and secondary metabolites.</title>
        <authorList>
            <person name="Sorensen T."/>
        </authorList>
    </citation>
    <scope>NUCLEOTIDE SEQUENCE [LARGE SCALE GENOMIC DNA]</scope>
    <source>
        <strain evidence="2 3">CBS 83171</strain>
    </source>
</reference>
<comment type="caution">
    <text evidence="2">The sequence shown here is derived from an EMBL/GenBank/DDBJ whole genome shotgun (WGS) entry which is preliminary data.</text>
</comment>
<feature type="compositionally biased region" description="Basic and acidic residues" evidence="1">
    <location>
        <begin position="61"/>
        <end position="70"/>
    </location>
</feature>
<organism evidence="2 3">
    <name type="scientific">Apiospora saccharicola</name>
    <dbReference type="NCBI Taxonomy" id="335842"/>
    <lineage>
        <taxon>Eukaryota</taxon>
        <taxon>Fungi</taxon>
        <taxon>Dikarya</taxon>
        <taxon>Ascomycota</taxon>
        <taxon>Pezizomycotina</taxon>
        <taxon>Sordariomycetes</taxon>
        <taxon>Xylariomycetidae</taxon>
        <taxon>Amphisphaeriales</taxon>
        <taxon>Apiosporaceae</taxon>
        <taxon>Apiospora</taxon>
    </lineage>
</organism>
<protein>
    <submittedName>
        <fullName evidence="2">Uncharacterized protein</fullName>
    </submittedName>
</protein>
<evidence type="ECO:0000313" key="3">
    <source>
        <dbReference type="Proteomes" id="UP001446871"/>
    </source>
</evidence>
<evidence type="ECO:0000313" key="2">
    <source>
        <dbReference type="EMBL" id="KAK8076991.1"/>
    </source>
</evidence>
<evidence type="ECO:0000256" key="1">
    <source>
        <dbReference type="SAM" id="MobiDB-lite"/>
    </source>
</evidence>
<dbReference type="Proteomes" id="UP001446871">
    <property type="component" value="Unassembled WGS sequence"/>
</dbReference>
<proteinExistence type="predicted"/>
<accession>A0ABR1W0G5</accession>